<comment type="similarity">
    <text evidence="2 9">Belongs to the cytochrome P450 family.</text>
</comment>
<dbReference type="InterPro" id="IPR017972">
    <property type="entry name" value="Cyt_P450_CS"/>
</dbReference>
<keyword evidence="6 8" id="KW-0408">Iron</keyword>
<dbReference type="InterPro" id="IPR036396">
    <property type="entry name" value="Cyt_P450_sf"/>
</dbReference>
<gene>
    <name evidence="10" type="ORF">M409DRAFT_65789</name>
</gene>
<name>A0A6A6CPG7_ZASCE</name>
<dbReference type="GO" id="GO:0004497">
    <property type="term" value="F:monooxygenase activity"/>
    <property type="evidence" value="ECO:0007669"/>
    <property type="project" value="UniProtKB-KW"/>
</dbReference>
<protein>
    <recommendedName>
        <fullName evidence="12">Cytochrome P450</fullName>
    </recommendedName>
</protein>
<accession>A0A6A6CPG7</accession>
<dbReference type="CDD" id="cd11041">
    <property type="entry name" value="CYP503A1-like"/>
    <property type="match status" value="1"/>
</dbReference>
<comment type="cofactor">
    <cofactor evidence="1 8">
        <name>heme</name>
        <dbReference type="ChEBI" id="CHEBI:30413"/>
    </cofactor>
</comment>
<evidence type="ECO:0000256" key="4">
    <source>
        <dbReference type="ARBA" id="ARBA00022723"/>
    </source>
</evidence>
<dbReference type="PANTHER" id="PTHR46206:SF2">
    <property type="entry name" value="CYTOCHROME P450 MONOOXYGENASE AUSG-RELATED"/>
    <property type="match status" value="1"/>
</dbReference>
<evidence type="ECO:0000256" key="1">
    <source>
        <dbReference type="ARBA" id="ARBA00001971"/>
    </source>
</evidence>
<evidence type="ECO:0000256" key="2">
    <source>
        <dbReference type="ARBA" id="ARBA00010617"/>
    </source>
</evidence>
<evidence type="ECO:0000256" key="9">
    <source>
        <dbReference type="RuleBase" id="RU000461"/>
    </source>
</evidence>
<proteinExistence type="inferred from homology"/>
<reference evidence="10" key="1">
    <citation type="journal article" date="2020" name="Stud. Mycol.">
        <title>101 Dothideomycetes genomes: a test case for predicting lifestyles and emergence of pathogens.</title>
        <authorList>
            <person name="Haridas S."/>
            <person name="Albert R."/>
            <person name="Binder M."/>
            <person name="Bloem J."/>
            <person name="Labutti K."/>
            <person name="Salamov A."/>
            <person name="Andreopoulos B."/>
            <person name="Baker S."/>
            <person name="Barry K."/>
            <person name="Bills G."/>
            <person name="Bluhm B."/>
            <person name="Cannon C."/>
            <person name="Castanera R."/>
            <person name="Culley D."/>
            <person name="Daum C."/>
            <person name="Ezra D."/>
            <person name="Gonzalez J."/>
            <person name="Henrissat B."/>
            <person name="Kuo A."/>
            <person name="Liang C."/>
            <person name="Lipzen A."/>
            <person name="Lutzoni F."/>
            <person name="Magnuson J."/>
            <person name="Mondo S."/>
            <person name="Nolan M."/>
            <person name="Ohm R."/>
            <person name="Pangilinan J."/>
            <person name="Park H.-J."/>
            <person name="Ramirez L."/>
            <person name="Alfaro M."/>
            <person name="Sun H."/>
            <person name="Tritt A."/>
            <person name="Yoshinaga Y."/>
            <person name="Zwiers L.-H."/>
            <person name="Turgeon B."/>
            <person name="Goodwin S."/>
            <person name="Spatafora J."/>
            <person name="Crous P."/>
            <person name="Grigoriev I."/>
        </authorList>
    </citation>
    <scope>NUCLEOTIDE SEQUENCE</scope>
    <source>
        <strain evidence="10">ATCC 36951</strain>
    </source>
</reference>
<evidence type="ECO:0000313" key="10">
    <source>
        <dbReference type="EMBL" id="KAF2167649.1"/>
    </source>
</evidence>
<evidence type="ECO:0000256" key="6">
    <source>
        <dbReference type="ARBA" id="ARBA00023004"/>
    </source>
</evidence>
<dbReference type="GO" id="GO:0016705">
    <property type="term" value="F:oxidoreductase activity, acting on paired donors, with incorporation or reduction of molecular oxygen"/>
    <property type="evidence" value="ECO:0007669"/>
    <property type="project" value="InterPro"/>
</dbReference>
<keyword evidence="7 9" id="KW-0503">Monooxygenase</keyword>
<evidence type="ECO:0008006" key="12">
    <source>
        <dbReference type="Google" id="ProtNLM"/>
    </source>
</evidence>
<dbReference type="Proteomes" id="UP000799537">
    <property type="component" value="Unassembled WGS sequence"/>
</dbReference>
<dbReference type="GeneID" id="54569935"/>
<evidence type="ECO:0000256" key="3">
    <source>
        <dbReference type="ARBA" id="ARBA00022617"/>
    </source>
</evidence>
<evidence type="ECO:0000313" key="11">
    <source>
        <dbReference type="Proteomes" id="UP000799537"/>
    </source>
</evidence>
<feature type="binding site" description="axial binding residue" evidence="8">
    <location>
        <position position="436"/>
    </location>
    <ligand>
        <name>heme</name>
        <dbReference type="ChEBI" id="CHEBI:30413"/>
    </ligand>
    <ligandPart>
        <name>Fe</name>
        <dbReference type="ChEBI" id="CHEBI:18248"/>
    </ligandPart>
</feature>
<dbReference type="PRINTS" id="PR00465">
    <property type="entry name" value="EP450IV"/>
</dbReference>
<dbReference type="OrthoDB" id="1844152at2759"/>
<dbReference type="RefSeq" id="XP_033668538.1">
    <property type="nucleotide sequence ID" value="XM_033816663.1"/>
</dbReference>
<sequence>MLVAYQHTAVLVALLLIPVLCLLLSRRRPYPGIPIAHFERRGLQKWMPAKFAFMQRPGELLSKASEQHPNRCFQVAAASGYKIIVPNRFANELRNHPDLDFNEATAKDFFAHYQGFNGAGVFVGAKDNIVLDTVRIKLNQNLDLITDSLVDETGEAFRNVFGSGSNESPRITHIKQHMLHIVARLSSRVFLGKAFSRHAEWLRIAEQYTVDIFSASMLLHMIPAPLQPLVCCFIPAYWRLRGHLRGARRLIEPELYRRQPSLECAEKPARMEDSLSWMEDVAQGRSFDYAAGQLGLSVAAIHTTSEMATKAVLQLCENPEVVAPLREEIINVLGRESWSKNAVAKMHLLDSFLEEVQRIHRGGIASMHRLVKRDVVLSDGFVIPRGATVLVRECLDYGEPDWSIFNLQRHMNMHPRVRFTSTSPANMGFGHGKHACPGRFFAALELKIVLCFFLLHYQVAFLPGEGRVAEIEFEHQLVTPPDIRLELRERQPEIALL</sequence>
<keyword evidence="11" id="KW-1185">Reference proteome</keyword>
<dbReference type="PANTHER" id="PTHR46206">
    <property type="entry name" value="CYTOCHROME P450"/>
    <property type="match status" value="1"/>
</dbReference>
<dbReference type="GO" id="GO:0005506">
    <property type="term" value="F:iron ion binding"/>
    <property type="evidence" value="ECO:0007669"/>
    <property type="project" value="InterPro"/>
</dbReference>
<keyword evidence="4 8" id="KW-0479">Metal-binding</keyword>
<dbReference type="InterPro" id="IPR002403">
    <property type="entry name" value="Cyt_P450_E_grp-IV"/>
</dbReference>
<organism evidence="10 11">
    <name type="scientific">Zasmidium cellare ATCC 36951</name>
    <dbReference type="NCBI Taxonomy" id="1080233"/>
    <lineage>
        <taxon>Eukaryota</taxon>
        <taxon>Fungi</taxon>
        <taxon>Dikarya</taxon>
        <taxon>Ascomycota</taxon>
        <taxon>Pezizomycotina</taxon>
        <taxon>Dothideomycetes</taxon>
        <taxon>Dothideomycetidae</taxon>
        <taxon>Mycosphaerellales</taxon>
        <taxon>Mycosphaerellaceae</taxon>
        <taxon>Zasmidium</taxon>
    </lineage>
</organism>
<dbReference type="InterPro" id="IPR001128">
    <property type="entry name" value="Cyt_P450"/>
</dbReference>
<dbReference type="GO" id="GO:0020037">
    <property type="term" value="F:heme binding"/>
    <property type="evidence" value="ECO:0007669"/>
    <property type="project" value="InterPro"/>
</dbReference>
<evidence type="ECO:0000256" key="7">
    <source>
        <dbReference type="ARBA" id="ARBA00023033"/>
    </source>
</evidence>
<dbReference type="Pfam" id="PF00067">
    <property type="entry name" value="p450"/>
    <property type="match status" value="1"/>
</dbReference>
<dbReference type="AlphaFoldDB" id="A0A6A6CPG7"/>
<keyword evidence="3 8" id="KW-0349">Heme</keyword>
<evidence type="ECO:0000256" key="8">
    <source>
        <dbReference type="PIRSR" id="PIRSR602403-1"/>
    </source>
</evidence>
<dbReference type="Gene3D" id="1.10.630.10">
    <property type="entry name" value="Cytochrome P450"/>
    <property type="match status" value="1"/>
</dbReference>
<dbReference type="PROSITE" id="PS00086">
    <property type="entry name" value="CYTOCHROME_P450"/>
    <property type="match status" value="1"/>
</dbReference>
<dbReference type="SUPFAM" id="SSF48264">
    <property type="entry name" value="Cytochrome P450"/>
    <property type="match status" value="1"/>
</dbReference>
<evidence type="ECO:0000256" key="5">
    <source>
        <dbReference type="ARBA" id="ARBA00023002"/>
    </source>
</evidence>
<dbReference type="EMBL" id="ML993592">
    <property type="protein sequence ID" value="KAF2167649.1"/>
    <property type="molecule type" value="Genomic_DNA"/>
</dbReference>
<keyword evidence="5 9" id="KW-0560">Oxidoreductase</keyword>